<dbReference type="eggNOG" id="KOG4658">
    <property type="taxonomic scope" value="Eukaryota"/>
</dbReference>
<proteinExistence type="inferred from homology"/>
<dbReference type="InterPro" id="IPR001611">
    <property type="entry name" value="Leu-rich_rpt"/>
</dbReference>
<gene>
    <name evidence="11" type="ORF">EUTSA_v10023248mg</name>
</gene>
<dbReference type="Gene3D" id="1.10.8.430">
    <property type="entry name" value="Helical domain of apoptotic protease-activating factors"/>
    <property type="match status" value="1"/>
</dbReference>
<dbReference type="SUPFAM" id="SSF52540">
    <property type="entry name" value="P-loop containing nucleoside triphosphate hydrolases"/>
    <property type="match status" value="1"/>
</dbReference>
<dbReference type="Gene3D" id="3.40.50.300">
    <property type="entry name" value="P-loop containing nucleotide triphosphate hydrolases"/>
    <property type="match status" value="1"/>
</dbReference>
<dbReference type="Gene3D" id="3.80.10.10">
    <property type="entry name" value="Ribonuclease Inhibitor"/>
    <property type="match status" value="2"/>
</dbReference>
<evidence type="ECO:0000259" key="8">
    <source>
        <dbReference type="Pfam" id="PF00931"/>
    </source>
</evidence>
<comment type="similarity">
    <text evidence="1">Belongs to the disease resistance NB-LRR family.</text>
</comment>
<dbReference type="AlphaFoldDB" id="V4KDV6"/>
<dbReference type="Pfam" id="PF23598">
    <property type="entry name" value="LRR_14"/>
    <property type="match status" value="1"/>
</dbReference>
<dbReference type="InterPro" id="IPR032675">
    <property type="entry name" value="LRR_dom_sf"/>
</dbReference>
<feature type="domain" description="NB-ARC" evidence="8">
    <location>
        <begin position="157"/>
        <end position="325"/>
    </location>
</feature>
<feature type="coiled-coil region" evidence="7">
    <location>
        <begin position="28"/>
        <end position="62"/>
    </location>
</feature>
<dbReference type="KEGG" id="eus:EUTSA_v10023248mg"/>
<evidence type="ECO:0000256" key="7">
    <source>
        <dbReference type="SAM" id="Coils"/>
    </source>
</evidence>
<dbReference type="FunFam" id="3.80.10.10:FF:000861">
    <property type="entry name" value="Disease resistance protein (CC-NBS-LRR class) family"/>
    <property type="match status" value="1"/>
</dbReference>
<evidence type="ECO:0000256" key="5">
    <source>
        <dbReference type="ARBA" id="ARBA00022821"/>
    </source>
</evidence>
<evidence type="ECO:0000256" key="3">
    <source>
        <dbReference type="ARBA" id="ARBA00022737"/>
    </source>
</evidence>
<evidence type="ECO:0000256" key="1">
    <source>
        <dbReference type="ARBA" id="ARBA00008894"/>
    </source>
</evidence>
<evidence type="ECO:0000313" key="12">
    <source>
        <dbReference type="Proteomes" id="UP000030689"/>
    </source>
</evidence>
<protein>
    <submittedName>
        <fullName evidence="11">Uncharacterized protein</fullName>
    </submittedName>
</protein>
<organism evidence="11 12">
    <name type="scientific">Eutrema salsugineum</name>
    <name type="common">Saltwater cress</name>
    <name type="synonym">Sisymbrium salsugineum</name>
    <dbReference type="NCBI Taxonomy" id="72664"/>
    <lineage>
        <taxon>Eukaryota</taxon>
        <taxon>Viridiplantae</taxon>
        <taxon>Streptophyta</taxon>
        <taxon>Embryophyta</taxon>
        <taxon>Tracheophyta</taxon>
        <taxon>Spermatophyta</taxon>
        <taxon>Magnoliopsida</taxon>
        <taxon>eudicotyledons</taxon>
        <taxon>Gunneridae</taxon>
        <taxon>Pentapetalae</taxon>
        <taxon>rosids</taxon>
        <taxon>malvids</taxon>
        <taxon>Brassicales</taxon>
        <taxon>Brassicaceae</taxon>
        <taxon>Eutremeae</taxon>
        <taxon>Eutrema</taxon>
    </lineage>
</organism>
<dbReference type="GO" id="GO:0005524">
    <property type="term" value="F:ATP binding"/>
    <property type="evidence" value="ECO:0007669"/>
    <property type="project" value="UniProtKB-KW"/>
</dbReference>
<dbReference type="OMA" id="ICDSRIT"/>
<keyword evidence="5" id="KW-0611">Plant defense</keyword>
<evidence type="ECO:0000256" key="4">
    <source>
        <dbReference type="ARBA" id="ARBA00022741"/>
    </source>
</evidence>
<keyword evidence="3" id="KW-0677">Repeat</keyword>
<dbReference type="Gramene" id="ESQ29324">
    <property type="protein sequence ID" value="ESQ29324"/>
    <property type="gene ID" value="EUTSA_v10023248mg"/>
</dbReference>
<keyword evidence="7" id="KW-0175">Coiled coil</keyword>
<dbReference type="InterPro" id="IPR002182">
    <property type="entry name" value="NB-ARC"/>
</dbReference>
<accession>V4KDV6</accession>
<keyword evidence="4" id="KW-0547">Nucleotide-binding</keyword>
<dbReference type="FunFam" id="3.40.50.300:FF:001091">
    <property type="entry name" value="Probable disease resistance protein At1g61300"/>
    <property type="match status" value="1"/>
</dbReference>
<dbReference type="Proteomes" id="UP000030689">
    <property type="component" value="Unassembled WGS sequence"/>
</dbReference>
<dbReference type="PRINTS" id="PR00364">
    <property type="entry name" value="DISEASERSIST"/>
</dbReference>
<dbReference type="SUPFAM" id="SSF52058">
    <property type="entry name" value="L domain-like"/>
    <property type="match status" value="1"/>
</dbReference>
<dbReference type="InterPro" id="IPR058922">
    <property type="entry name" value="WHD_DRP"/>
</dbReference>
<feature type="domain" description="Disease resistance protein winged helix" evidence="9">
    <location>
        <begin position="411"/>
        <end position="484"/>
    </location>
</feature>
<dbReference type="Pfam" id="PF23559">
    <property type="entry name" value="WHD_DRP"/>
    <property type="match status" value="1"/>
</dbReference>
<keyword evidence="6" id="KW-0067">ATP-binding</keyword>
<dbReference type="GO" id="GO:0043531">
    <property type="term" value="F:ADP binding"/>
    <property type="evidence" value="ECO:0007669"/>
    <property type="project" value="InterPro"/>
</dbReference>
<dbReference type="InterPro" id="IPR050905">
    <property type="entry name" value="Plant_NBS-LRR"/>
</dbReference>
<reference evidence="11 12" key="1">
    <citation type="journal article" date="2013" name="Front. Plant Sci.">
        <title>The Reference Genome of the Halophytic Plant Eutrema salsugineum.</title>
        <authorList>
            <person name="Yang R."/>
            <person name="Jarvis D.E."/>
            <person name="Chen H."/>
            <person name="Beilstein M.A."/>
            <person name="Grimwood J."/>
            <person name="Jenkins J."/>
            <person name="Shu S."/>
            <person name="Prochnik S."/>
            <person name="Xin M."/>
            <person name="Ma C."/>
            <person name="Schmutz J."/>
            <person name="Wing R.A."/>
            <person name="Mitchell-Olds T."/>
            <person name="Schumaker K.S."/>
            <person name="Wang X."/>
        </authorList>
    </citation>
    <scope>NUCLEOTIDE SEQUENCE [LARGE SCALE GENOMIC DNA]</scope>
</reference>
<dbReference type="EMBL" id="KI517881">
    <property type="protein sequence ID" value="ESQ29324.1"/>
    <property type="molecule type" value="Genomic_DNA"/>
</dbReference>
<keyword evidence="2" id="KW-0433">Leucine-rich repeat</keyword>
<feature type="domain" description="Disease resistance R13L4/SHOC-2-like LRR" evidence="10">
    <location>
        <begin position="519"/>
        <end position="852"/>
    </location>
</feature>
<evidence type="ECO:0000313" key="11">
    <source>
        <dbReference type="EMBL" id="ESQ29324.1"/>
    </source>
</evidence>
<sequence length="914" mass="103697">MGNCVSFQLSCDQTLNHIVRCLCGKGYIRNLKENLRALKREMDDLKAIEAEVKNKVAREEAQHQQRLEAVKVWLTRVESIDTRFNDLLSTSPVELKKLCLCGLCSKSVCSSYKYGKKVFLLLEEVQILKSEGNSKEVTEPGLRSAVEERPTGPTIGQETMLGKAWNRLMEDGVGIMGLHGMGGVGKTTLFKKIHNKFTEVAGRFDVVIWVVVSQGATISKLQEDIAQKLNLGGTNKSEDDKAADIHRVLKRKRFVLMLDDIWEKVDLEAIGVPFPTRENGCKVAFTTRSREVCGRMGDHEPMKVNCLEWTEAWELFKSKVGDNTLSRDPAIVELAKKVAKECCGLPLALVVIGETMSSQTTVQEWELAVDVLSRSAAEFSDMENKILPILKFSYDSLVGENIKSCFLYCALFPEDFPIHKENLIEYWICEGFIGEHQSYKRAVNKGYEVLGTLIRANLLTEQSNRILKLRCVVNLVMHDVVREMALWIASDFGKQKETFLVQAGVGLHEMPKVKDWRAVRRMSLMKNELKKITCGSKCSELTTLLLQKNELMNLSGKFIGSMQKLVVLDLSDNRYFQKLPEQISKLASLQYLNLSNTSIEQLPVGFQELKKLIHLDLTYTNSLRSISGISKLSSLRILKLRNSKVHGDVSLLKELQLLEHLQVLEITISTELGLKHILGDPRLANCISRLGIQGFKEKPFNMSSLLSMENLRLLQVDGSHVSAIDTYIKCRGSKTSPCFTNLSAVNMRNCDSIKDLTWLLFAPNLTWLDISHLGEVEEIINKEKATNLTSTTPFQKLEYLSLRNLPELESIYWSPLPFPSLRYIYVGNCPKLRKLPLDATSVPRLDGFEISMVPPEQKTELEWEDEDTKKRFLPSVIWVIISLILFRLNKLIYLTEFLSSLLKVRMKCDRFILV</sequence>
<dbReference type="InterPro" id="IPR055414">
    <property type="entry name" value="LRR_R13L4/SHOC2-like"/>
</dbReference>
<dbReference type="InterPro" id="IPR036388">
    <property type="entry name" value="WH-like_DNA-bd_sf"/>
</dbReference>
<evidence type="ECO:0000256" key="6">
    <source>
        <dbReference type="ARBA" id="ARBA00022840"/>
    </source>
</evidence>
<dbReference type="Pfam" id="PF00931">
    <property type="entry name" value="NB-ARC"/>
    <property type="match status" value="1"/>
</dbReference>
<dbReference type="InterPro" id="IPR027417">
    <property type="entry name" value="P-loop_NTPase"/>
</dbReference>
<dbReference type="Gene3D" id="1.10.10.10">
    <property type="entry name" value="Winged helix-like DNA-binding domain superfamily/Winged helix DNA-binding domain"/>
    <property type="match status" value="1"/>
</dbReference>
<dbReference type="PROSITE" id="PS51450">
    <property type="entry name" value="LRR"/>
    <property type="match status" value="1"/>
</dbReference>
<name>V4KDV6_EUTSA</name>
<dbReference type="PANTHER" id="PTHR33463">
    <property type="entry name" value="NB-ARC DOMAIN-CONTAINING PROTEIN-RELATED"/>
    <property type="match status" value="1"/>
</dbReference>
<dbReference type="GO" id="GO:0006952">
    <property type="term" value="P:defense response"/>
    <property type="evidence" value="ECO:0007669"/>
    <property type="project" value="UniProtKB-KW"/>
</dbReference>
<evidence type="ECO:0000259" key="9">
    <source>
        <dbReference type="Pfam" id="PF23559"/>
    </source>
</evidence>
<keyword evidence="12" id="KW-1185">Reference proteome</keyword>
<dbReference type="InterPro" id="IPR042197">
    <property type="entry name" value="Apaf_helical"/>
</dbReference>
<dbReference type="FunFam" id="1.10.8.430:FF:000003">
    <property type="entry name" value="Probable disease resistance protein At5g66910"/>
    <property type="match status" value="1"/>
</dbReference>
<evidence type="ECO:0000259" key="10">
    <source>
        <dbReference type="Pfam" id="PF23598"/>
    </source>
</evidence>
<dbReference type="PANTHER" id="PTHR33463:SF220">
    <property type="entry name" value="NB-ARC DOMAIN-CONTAINING PROTEIN"/>
    <property type="match status" value="1"/>
</dbReference>
<dbReference type="FunFam" id="1.10.10.10:FF:000322">
    <property type="entry name" value="Probable disease resistance protein At1g63360"/>
    <property type="match status" value="1"/>
</dbReference>
<evidence type="ECO:0000256" key="2">
    <source>
        <dbReference type="ARBA" id="ARBA00022614"/>
    </source>
</evidence>
<dbReference type="OrthoDB" id="664960at2759"/>